<organism evidence="3 4">
    <name type="scientific">Amedibacillus dolichus</name>
    <dbReference type="NCBI Taxonomy" id="31971"/>
    <lineage>
        <taxon>Bacteria</taxon>
        <taxon>Bacillati</taxon>
        <taxon>Bacillota</taxon>
        <taxon>Erysipelotrichia</taxon>
        <taxon>Erysipelotrichales</taxon>
        <taxon>Erysipelotrichaceae</taxon>
        <taxon>Amedibacillus</taxon>
    </lineage>
</organism>
<dbReference type="Gene3D" id="3.90.226.10">
    <property type="entry name" value="2-enoyl-CoA Hydratase, Chain A, domain 1"/>
    <property type="match status" value="1"/>
</dbReference>
<keyword evidence="4" id="KW-1185">Reference proteome</keyword>
<dbReference type="InterPro" id="IPR005151">
    <property type="entry name" value="Tail-specific_protease"/>
</dbReference>
<gene>
    <name evidence="3" type="ORF">DWZ83_08665</name>
</gene>
<sequence length="388" mass="44806">MHMRARELMAIMRKFYVISISVICFIGILIGGYIVFEHRQVNQYAEDMQYYFDMVLDNNAYMSKIPAESSMNIYVDKSKECKNDTEFLNLLIEANKLFKDAGHLQPLTPEAYYSRLYTYEMAIEEGYFDKDDTLYANLNQEDILEEYDSISSDFECDKESIKSYINQDSEYELLKDNLTFMDIGDTLVIRIKSLGLEYCKLDFKTIQKKLEGFEGNRIVFDLRDNYGGSDLYWYGLTAMTSFDDYKFKIETYGRGKVLKEYLKENDTDFKIQIKGDEICLSEEIKLQSDHVFDYDNIYIVSNENTGSSSDSFVKFAKQTGYATVVGTETSGSGGGGLTPLTFELPNTHLAILLESTTTKPRKTDPDIASNYMEIERIVDQIIEYENTK</sequence>
<evidence type="ECO:0000313" key="3">
    <source>
        <dbReference type="EMBL" id="RHM08130.1"/>
    </source>
</evidence>
<proteinExistence type="predicted"/>
<dbReference type="EMBL" id="QRPK01000056">
    <property type="protein sequence ID" value="RHM08130.1"/>
    <property type="molecule type" value="Genomic_DNA"/>
</dbReference>
<dbReference type="GO" id="GO:0008236">
    <property type="term" value="F:serine-type peptidase activity"/>
    <property type="evidence" value="ECO:0007669"/>
    <property type="project" value="InterPro"/>
</dbReference>
<keyword evidence="1" id="KW-0472">Membrane</keyword>
<name>A0A415P5S4_9FIRM</name>
<evidence type="ECO:0000259" key="2">
    <source>
        <dbReference type="Pfam" id="PF03572"/>
    </source>
</evidence>
<evidence type="ECO:0000256" key="1">
    <source>
        <dbReference type="SAM" id="Phobius"/>
    </source>
</evidence>
<dbReference type="SUPFAM" id="SSF52096">
    <property type="entry name" value="ClpP/crotonase"/>
    <property type="match status" value="1"/>
</dbReference>
<keyword evidence="1" id="KW-1133">Transmembrane helix</keyword>
<dbReference type="Pfam" id="PF03572">
    <property type="entry name" value="Peptidase_S41"/>
    <property type="match status" value="1"/>
</dbReference>
<dbReference type="InterPro" id="IPR029045">
    <property type="entry name" value="ClpP/crotonase-like_dom_sf"/>
</dbReference>
<feature type="domain" description="Tail specific protease" evidence="2">
    <location>
        <begin position="187"/>
        <end position="335"/>
    </location>
</feature>
<comment type="caution">
    <text evidence="3">The sequence shown here is derived from an EMBL/GenBank/DDBJ whole genome shotgun (WGS) entry which is preliminary data.</text>
</comment>
<keyword evidence="1" id="KW-0812">Transmembrane</keyword>
<feature type="transmembrane region" description="Helical" evidence="1">
    <location>
        <begin position="15"/>
        <end position="36"/>
    </location>
</feature>
<accession>A0A415P5S4</accession>
<dbReference type="AlphaFoldDB" id="A0A415P5S4"/>
<reference evidence="3 4" key="1">
    <citation type="submission" date="2018-08" db="EMBL/GenBank/DDBJ databases">
        <title>A genome reference for cultivated species of the human gut microbiota.</title>
        <authorList>
            <person name="Zou Y."/>
            <person name="Xue W."/>
            <person name="Luo G."/>
        </authorList>
    </citation>
    <scope>NUCLEOTIDE SEQUENCE [LARGE SCALE GENOMIC DNA]</scope>
    <source>
        <strain evidence="3 4">AF35-6BH</strain>
    </source>
</reference>
<dbReference type="GO" id="GO:0006508">
    <property type="term" value="P:proteolysis"/>
    <property type="evidence" value="ECO:0007669"/>
    <property type="project" value="InterPro"/>
</dbReference>
<dbReference type="Proteomes" id="UP000284868">
    <property type="component" value="Unassembled WGS sequence"/>
</dbReference>
<protein>
    <recommendedName>
        <fullName evidence="2">Tail specific protease domain-containing protein</fullName>
    </recommendedName>
</protein>
<evidence type="ECO:0000313" key="4">
    <source>
        <dbReference type="Proteomes" id="UP000284868"/>
    </source>
</evidence>